<evidence type="ECO:0000256" key="1">
    <source>
        <dbReference type="SAM" id="MobiDB-lite"/>
    </source>
</evidence>
<name>A0A7R9DUJ9_TIMPO</name>
<proteinExistence type="predicted"/>
<evidence type="ECO:0000313" key="2">
    <source>
        <dbReference type="EMBL" id="CAD7421104.1"/>
    </source>
</evidence>
<feature type="compositionally biased region" description="Polar residues" evidence="1">
    <location>
        <begin position="141"/>
        <end position="151"/>
    </location>
</feature>
<dbReference type="EMBL" id="OD043270">
    <property type="protein sequence ID" value="CAD7421104.1"/>
    <property type="molecule type" value="Genomic_DNA"/>
</dbReference>
<accession>A0A7R9DUJ9</accession>
<protein>
    <submittedName>
        <fullName evidence="2">Uncharacterized protein</fullName>
    </submittedName>
</protein>
<organism evidence="2">
    <name type="scientific">Timema poppense</name>
    <name type="common">Walking stick</name>
    <dbReference type="NCBI Taxonomy" id="170557"/>
    <lineage>
        <taxon>Eukaryota</taxon>
        <taxon>Metazoa</taxon>
        <taxon>Ecdysozoa</taxon>
        <taxon>Arthropoda</taxon>
        <taxon>Hexapoda</taxon>
        <taxon>Insecta</taxon>
        <taxon>Pterygota</taxon>
        <taxon>Neoptera</taxon>
        <taxon>Polyneoptera</taxon>
        <taxon>Phasmatodea</taxon>
        <taxon>Timematodea</taxon>
        <taxon>Timematoidea</taxon>
        <taxon>Timematidae</taxon>
        <taxon>Timema</taxon>
    </lineage>
</organism>
<feature type="region of interest" description="Disordered" evidence="1">
    <location>
        <begin position="114"/>
        <end position="151"/>
    </location>
</feature>
<sequence length="151" mass="16351">MFCKNMCLAAVTSDSQYLGIYLNDDCQKSAVSCQSAPEKSWDYCSPTAYAPVSTLVAHPPLKEPGGDKELSVLGLRILLTHAHFPSGRLKIRCIGSLAHLYWQSTENSVEVDRPRGAAAAALQTDKPPPGHLDMDLPGEAQTMSSRHGPTR</sequence>
<gene>
    <name evidence="2" type="ORF">TPSB3V08_LOCUS14519</name>
</gene>
<dbReference type="AlphaFoldDB" id="A0A7R9DUJ9"/>
<reference evidence="2" key="1">
    <citation type="submission" date="2020-11" db="EMBL/GenBank/DDBJ databases">
        <authorList>
            <person name="Tran Van P."/>
        </authorList>
    </citation>
    <scope>NUCLEOTIDE SEQUENCE</scope>
</reference>